<protein>
    <submittedName>
        <fullName evidence="1">Uncharacterized protein</fullName>
    </submittedName>
</protein>
<dbReference type="EMBL" id="KZ502064">
    <property type="protein sequence ID" value="PKU84048.1"/>
    <property type="molecule type" value="Genomic_DNA"/>
</dbReference>
<reference evidence="1 2" key="2">
    <citation type="journal article" date="2017" name="Nature">
        <title>The Apostasia genome and the evolution of orchids.</title>
        <authorList>
            <person name="Zhang G.Q."/>
            <person name="Liu K.W."/>
            <person name="Li Z."/>
            <person name="Lohaus R."/>
            <person name="Hsiao Y.Y."/>
            <person name="Niu S.C."/>
            <person name="Wang J.Y."/>
            <person name="Lin Y.C."/>
            <person name="Xu Q."/>
            <person name="Chen L.J."/>
            <person name="Yoshida K."/>
            <person name="Fujiwara S."/>
            <person name="Wang Z.W."/>
            <person name="Zhang Y.Q."/>
            <person name="Mitsuda N."/>
            <person name="Wang M."/>
            <person name="Liu G.H."/>
            <person name="Pecoraro L."/>
            <person name="Huang H.X."/>
            <person name="Xiao X.J."/>
            <person name="Lin M."/>
            <person name="Wu X.Y."/>
            <person name="Wu W.L."/>
            <person name="Chen Y.Y."/>
            <person name="Chang S.B."/>
            <person name="Sakamoto S."/>
            <person name="Ohme-Takagi M."/>
            <person name="Yagi M."/>
            <person name="Zeng S.J."/>
            <person name="Shen C.Y."/>
            <person name="Yeh C.M."/>
            <person name="Luo Y.B."/>
            <person name="Tsai W.C."/>
            <person name="Van de Peer Y."/>
            <person name="Liu Z.J."/>
        </authorList>
    </citation>
    <scope>NUCLEOTIDE SEQUENCE [LARGE SCALE GENOMIC DNA]</scope>
    <source>
        <tissue evidence="1">The whole plant</tissue>
    </source>
</reference>
<evidence type="ECO:0000313" key="2">
    <source>
        <dbReference type="Proteomes" id="UP000233837"/>
    </source>
</evidence>
<gene>
    <name evidence="1" type="ORF">MA16_Dca010332</name>
</gene>
<accession>A0A2I0X804</accession>
<evidence type="ECO:0000313" key="1">
    <source>
        <dbReference type="EMBL" id="PKU84048.1"/>
    </source>
</evidence>
<dbReference type="Proteomes" id="UP000233837">
    <property type="component" value="Unassembled WGS sequence"/>
</dbReference>
<dbReference type="AlphaFoldDB" id="A0A2I0X804"/>
<reference evidence="1 2" key="1">
    <citation type="journal article" date="2016" name="Sci. Rep.">
        <title>The Dendrobium catenatum Lindl. genome sequence provides insights into polysaccharide synthase, floral development and adaptive evolution.</title>
        <authorList>
            <person name="Zhang G.Q."/>
            <person name="Xu Q."/>
            <person name="Bian C."/>
            <person name="Tsai W.C."/>
            <person name="Yeh C.M."/>
            <person name="Liu K.W."/>
            <person name="Yoshida K."/>
            <person name="Zhang L.S."/>
            <person name="Chang S.B."/>
            <person name="Chen F."/>
            <person name="Shi Y."/>
            <person name="Su Y.Y."/>
            <person name="Zhang Y.Q."/>
            <person name="Chen L.J."/>
            <person name="Yin Y."/>
            <person name="Lin M."/>
            <person name="Huang H."/>
            <person name="Deng H."/>
            <person name="Wang Z.W."/>
            <person name="Zhu S.L."/>
            <person name="Zhao X."/>
            <person name="Deng C."/>
            <person name="Niu S.C."/>
            <person name="Huang J."/>
            <person name="Wang M."/>
            <person name="Liu G.H."/>
            <person name="Yang H.J."/>
            <person name="Xiao X.J."/>
            <person name="Hsiao Y.Y."/>
            <person name="Wu W.L."/>
            <person name="Chen Y.Y."/>
            <person name="Mitsuda N."/>
            <person name="Ohme-Takagi M."/>
            <person name="Luo Y.B."/>
            <person name="Van de Peer Y."/>
            <person name="Liu Z.J."/>
        </authorList>
    </citation>
    <scope>NUCLEOTIDE SEQUENCE [LARGE SCALE GENOMIC DNA]</scope>
    <source>
        <tissue evidence="1">The whole plant</tissue>
    </source>
</reference>
<organism evidence="1 2">
    <name type="scientific">Dendrobium catenatum</name>
    <dbReference type="NCBI Taxonomy" id="906689"/>
    <lineage>
        <taxon>Eukaryota</taxon>
        <taxon>Viridiplantae</taxon>
        <taxon>Streptophyta</taxon>
        <taxon>Embryophyta</taxon>
        <taxon>Tracheophyta</taxon>
        <taxon>Spermatophyta</taxon>
        <taxon>Magnoliopsida</taxon>
        <taxon>Liliopsida</taxon>
        <taxon>Asparagales</taxon>
        <taxon>Orchidaceae</taxon>
        <taxon>Epidendroideae</taxon>
        <taxon>Malaxideae</taxon>
        <taxon>Dendrobiinae</taxon>
        <taxon>Dendrobium</taxon>
    </lineage>
</organism>
<keyword evidence="2" id="KW-1185">Reference proteome</keyword>
<name>A0A2I0X804_9ASPA</name>
<sequence length="83" mass="9420">MFQFHGCCPDSPLCPLGFFPEIWTELLDFHFPLLIGEEREAPAGEVACASIGANWNESPRRSIPPRSPDHHGRRWGFELEIAE</sequence>
<proteinExistence type="predicted"/>